<evidence type="ECO:0000313" key="1">
    <source>
        <dbReference type="EMBL" id="PTQ31388.1"/>
    </source>
</evidence>
<gene>
    <name evidence="1" type="ORF">MARPO_0112s0036</name>
</gene>
<accession>A0A2R6WC23</accession>
<dbReference type="EMBL" id="KZ772784">
    <property type="protein sequence ID" value="PTQ31388.1"/>
    <property type="molecule type" value="Genomic_DNA"/>
</dbReference>
<sequence>MSFVSASPRLALRLLLDMIDGPESGTFSVDAMELPIGTGCSGCRRAAHNSRRAATRFFLLPFNLLRLLVFRKLCSSPSVSRPKPKGLLGRGIE</sequence>
<evidence type="ECO:0000313" key="2">
    <source>
        <dbReference type="Proteomes" id="UP000244005"/>
    </source>
</evidence>
<protein>
    <submittedName>
        <fullName evidence="1">Uncharacterized protein</fullName>
    </submittedName>
</protein>
<proteinExistence type="predicted"/>
<name>A0A2R6WC23_MARPO</name>
<reference evidence="2" key="1">
    <citation type="journal article" date="2017" name="Cell">
        <title>Insights into land plant evolution garnered from the Marchantia polymorpha genome.</title>
        <authorList>
            <person name="Bowman J.L."/>
            <person name="Kohchi T."/>
            <person name="Yamato K.T."/>
            <person name="Jenkins J."/>
            <person name="Shu S."/>
            <person name="Ishizaki K."/>
            <person name="Yamaoka S."/>
            <person name="Nishihama R."/>
            <person name="Nakamura Y."/>
            <person name="Berger F."/>
            <person name="Adam C."/>
            <person name="Aki S.S."/>
            <person name="Althoff F."/>
            <person name="Araki T."/>
            <person name="Arteaga-Vazquez M.A."/>
            <person name="Balasubrmanian S."/>
            <person name="Barry K."/>
            <person name="Bauer D."/>
            <person name="Boehm C.R."/>
            <person name="Briginshaw L."/>
            <person name="Caballero-Perez J."/>
            <person name="Catarino B."/>
            <person name="Chen F."/>
            <person name="Chiyoda S."/>
            <person name="Chovatia M."/>
            <person name="Davies K.M."/>
            <person name="Delmans M."/>
            <person name="Demura T."/>
            <person name="Dierschke T."/>
            <person name="Dolan L."/>
            <person name="Dorantes-Acosta A.E."/>
            <person name="Eklund D.M."/>
            <person name="Florent S.N."/>
            <person name="Flores-Sandoval E."/>
            <person name="Fujiyama A."/>
            <person name="Fukuzawa H."/>
            <person name="Galik B."/>
            <person name="Grimanelli D."/>
            <person name="Grimwood J."/>
            <person name="Grossniklaus U."/>
            <person name="Hamada T."/>
            <person name="Haseloff J."/>
            <person name="Hetherington A.J."/>
            <person name="Higo A."/>
            <person name="Hirakawa Y."/>
            <person name="Hundley H.N."/>
            <person name="Ikeda Y."/>
            <person name="Inoue K."/>
            <person name="Inoue S.I."/>
            <person name="Ishida S."/>
            <person name="Jia Q."/>
            <person name="Kakita M."/>
            <person name="Kanazawa T."/>
            <person name="Kawai Y."/>
            <person name="Kawashima T."/>
            <person name="Kennedy M."/>
            <person name="Kinose K."/>
            <person name="Kinoshita T."/>
            <person name="Kohara Y."/>
            <person name="Koide E."/>
            <person name="Komatsu K."/>
            <person name="Kopischke S."/>
            <person name="Kubo M."/>
            <person name="Kyozuka J."/>
            <person name="Lagercrantz U."/>
            <person name="Lin S.S."/>
            <person name="Lindquist E."/>
            <person name="Lipzen A.M."/>
            <person name="Lu C.W."/>
            <person name="De Luna E."/>
            <person name="Martienssen R.A."/>
            <person name="Minamino N."/>
            <person name="Mizutani M."/>
            <person name="Mizutani M."/>
            <person name="Mochizuki N."/>
            <person name="Monte I."/>
            <person name="Mosher R."/>
            <person name="Nagasaki H."/>
            <person name="Nakagami H."/>
            <person name="Naramoto S."/>
            <person name="Nishitani K."/>
            <person name="Ohtani M."/>
            <person name="Okamoto T."/>
            <person name="Okumura M."/>
            <person name="Phillips J."/>
            <person name="Pollak B."/>
            <person name="Reinders A."/>
            <person name="Rovekamp M."/>
            <person name="Sano R."/>
            <person name="Sawa S."/>
            <person name="Schmid M.W."/>
            <person name="Shirakawa M."/>
            <person name="Solano R."/>
            <person name="Spunde A."/>
            <person name="Suetsugu N."/>
            <person name="Sugano S."/>
            <person name="Sugiyama A."/>
            <person name="Sun R."/>
            <person name="Suzuki Y."/>
            <person name="Takenaka M."/>
            <person name="Takezawa D."/>
            <person name="Tomogane H."/>
            <person name="Tsuzuki M."/>
            <person name="Ueda T."/>
            <person name="Umeda M."/>
            <person name="Ward J.M."/>
            <person name="Watanabe Y."/>
            <person name="Yazaki K."/>
            <person name="Yokoyama R."/>
            <person name="Yoshitake Y."/>
            <person name="Yotsui I."/>
            <person name="Zachgo S."/>
            <person name="Schmutz J."/>
        </authorList>
    </citation>
    <scope>NUCLEOTIDE SEQUENCE [LARGE SCALE GENOMIC DNA]</scope>
    <source>
        <strain evidence="2">Tak-1</strain>
    </source>
</reference>
<organism evidence="1 2">
    <name type="scientific">Marchantia polymorpha</name>
    <name type="common">Common liverwort</name>
    <name type="synonym">Marchantia aquatica</name>
    <dbReference type="NCBI Taxonomy" id="3197"/>
    <lineage>
        <taxon>Eukaryota</taxon>
        <taxon>Viridiplantae</taxon>
        <taxon>Streptophyta</taxon>
        <taxon>Embryophyta</taxon>
        <taxon>Marchantiophyta</taxon>
        <taxon>Marchantiopsida</taxon>
        <taxon>Marchantiidae</taxon>
        <taxon>Marchantiales</taxon>
        <taxon>Marchantiaceae</taxon>
        <taxon>Marchantia</taxon>
    </lineage>
</organism>
<keyword evidence="2" id="KW-1185">Reference proteome</keyword>
<dbReference type="AlphaFoldDB" id="A0A2R6WC23"/>
<dbReference type="Gramene" id="Mp4g09360.1">
    <property type="protein sequence ID" value="Mp4g09360.1.cds1"/>
    <property type="gene ID" value="Mp4g09360"/>
</dbReference>
<dbReference type="Proteomes" id="UP000244005">
    <property type="component" value="Unassembled WGS sequence"/>
</dbReference>